<dbReference type="GO" id="GO:0016787">
    <property type="term" value="F:hydrolase activity"/>
    <property type="evidence" value="ECO:0007669"/>
    <property type="project" value="UniProtKB-KW"/>
</dbReference>
<dbReference type="KEGG" id="sami:SAMIE_1032360"/>
<evidence type="ECO:0000259" key="2">
    <source>
        <dbReference type="Pfam" id="PF07486"/>
    </source>
</evidence>
<dbReference type="Gene3D" id="1.10.10.2520">
    <property type="entry name" value="Cell wall hydrolase SleB, domain 1"/>
    <property type="match status" value="1"/>
</dbReference>
<reference evidence="3 4" key="1">
    <citation type="submission" date="2018-05" db="EMBL/GenBank/DDBJ databases">
        <title>Complete Genome Sequence of the Nonylphenol-Degrading Bacterium Sphingobium amiense DSM 16289T.</title>
        <authorList>
            <person name="Ootsuka M."/>
            <person name="Nishizawa T."/>
            <person name="Ohta H."/>
        </authorList>
    </citation>
    <scope>NUCLEOTIDE SEQUENCE [LARGE SCALE GENOMIC DNA]</scope>
    <source>
        <strain evidence="3 4">DSM 16289</strain>
    </source>
</reference>
<protein>
    <submittedName>
        <fullName evidence="3">Cell wall hydrolase</fullName>
    </submittedName>
</protein>
<gene>
    <name evidence="3" type="ORF">SAMIE_1032360</name>
</gene>
<dbReference type="EMBL" id="AP018664">
    <property type="protein sequence ID" value="BBD99735.1"/>
    <property type="molecule type" value="Genomic_DNA"/>
</dbReference>
<dbReference type="RefSeq" id="WP_066701102.1">
    <property type="nucleotide sequence ID" value="NZ_AP018664.1"/>
</dbReference>
<evidence type="ECO:0000256" key="1">
    <source>
        <dbReference type="SAM" id="Phobius"/>
    </source>
</evidence>
<dbReference type="Proteomes" id="UP000279959">
    <property type="component" value="Chromosome"/>
</dbReference>
<dbReference type="InterPro" id="IPR011105">
    <property type="entry name" value="Cell_wall_hydrolase_SleB"/>
</dbReference>
<keyword evidence="1" id="KW-1133">Transmembrane helix</keyword>
<keyword evidence="4" id="KW-1185">Reference proteome</keyword>
<dbReference type="AlphaFoldDB" id="A0A494WFS6"/>
<feature type="domain" description="Cell wall hydrolase SleB" evidence="2">
    <location>
        <begin position="137"/>
        <end position="246"/>
    </location>
</feature>
<organism evidence="3 4">
    <name type="scientific">Sphingobium amiense</name>
    <dbReference type="NCBI Taxonomy" id="135719"/>
    <lineage>
        <taxon>Bacteria</taxon>
        <taxon>Pseudomonadati</taxon>
        <taxon>Pseudomonadota</taxon>
        <taxon>Alphaproteobacteria</taxon>
        <taxon>Sphingomonadales</taxon>
        <taxon>Sphingomonadaceae</taxon>
        <taxon>Sphingobium</taxon>
    </lineage>
</organism>
<accession>A0A494WFS6</accession>
<keyword evidence="3" id="KW-0378">Hydrolase</keyword>
<dbReference type="InterPro" id="IPR042047">
    <property type="entry name" value="SleB_dom1"/>
</dbReference>
<keyword evidence="1" id="KW-0472">Membrane</keyword>
<name>A0A494WFS6_9SPHN</name>
<evidence type="ECO:0000313" key="3">
    <source>
        <dbReference type="EMBL" id="BBD99735.1"/>
    </source>
</evidence>
<dbReference type="Pfam" id="PF07486">
    <property type="entry name" value="Hydrolase_2"/>
    <property type="match status" value="1"/>
</dbReference>
<sequence>MQIANAQDYDRPARRLSDRRIVMLIILLMLGAIMASAVALAVRSIWTQSSDPLTFTAPVSHDAVRPTPQRVAAMTTSDPAALEPISAQDALAANNAIALSSRPNPAASPFVLSPQADRNYLSALNCMTAAIYYEAGNEPIDGERGVAQVILNRMRHPAYPKSVCGVVYQGSERRTGCQFTFTCDGSLARTPIRSTWVRAQAIAAEALAGHVYAPVGLATHYHANYVFPYWAPTLLKTAVVGTHIFYRWDGSSGLPGAFRGRYAGESDEGIPGVAATQTAAPVLLEDGTSAVLVERKALGQDAKVQDAAATVPGLGAMPATGAGRWALGVKPVADSADARTQKLPQTPAAALALRDQSANP</sequence>
<proteinExistence type="predicted"/>
<feature type="transmembrane region" description="Helical" evidence="1">
    <location>
        <begin position="21"/>
        <end position="46"/>
    </location>
</feature>
<keyword evidence="1" id="KW-0812">Transmembrane</keyword>
<evidence type="ECO:0000313" key="4">
    <source>
        <dbReference type="Proteomes" id="UP000279959"/>
    </source>
</evidence>